<dbReference type="InterPro" id="IPR008928">
    <property type="entry name" value="6-hairpin_glycosidase_sf"/>
</dbReference>
<keyword evidence="6" id="KW-0326">Glycosidase</keyword>
<dbReference type="EMBL" id="HACA01032269">
    <property type="protein sequence ID" value="CDW49630.1"/>
    <property type="molecule type" value="Transcribed_RNA"/>
</dbReference>
<dbReference type="InterPro" id="IPR012341">
    <property type="entry name" value="6hp_glycosidase-like_sf"/>
</dbReference>
<dbReference type="EC" id="3.2.1.28" evidence="3"/>
<dbReference type="AlphaFoldDB" id="A0A0K2VGX0"/>
<dbReference type="PANTHER" id="PTHR23403:SF1">
    <property type="entry name" value="TREHALASE"/>
    <property type="match status" value="1"/>
</dbReference>
<evidence type="ECO:0000256" key="4">
    <source>
        <dbReference type="ARBA" id="ARBA00019905"/>
    </source>
</evidence>
<dbReference type="PANTHER" id="PTHR23403">
    <property type="entry name" value="TREHALASE"/>
    <property type="match status" value="1"/>
</dbReference>
<reference evidence="9" key="1">
    <citation type="submission" date="2014-05" db="EMBL/GenBank/DDBJ databases">
        <authorList>
            <person name="Chronopoulou M."/>
        </authorList>
    </citation>
    <scope>NUCLEOTIDE SEQUENCE</scope>
    <source>
        <tissue evidence="9">Whole organism</tissue>
    </source>
</reference>
<evidence type="ECO:0000256" key="6">
    <source>
        <dbReference type="ARBA" id="ARBA00023295"/>
    </source>
</evidence>
<dbReference type="SUPFAM" id="SSF48208">
    <property type="entry name" value="Six-hairpin glycosidases"/>
    <property type="match status" value="1"/>
</dbReference>
<dbReference type="PROSITE" id="PS00927">
    <property type="entry name" value="TREHALASE_1"/>
    <property type="match status" value="1"/>
</dbReference>
<comment type="catalytic activity">
    <reaction evidence="1">
        <text>alpha,alpha-trehalose + H2O = alpha-D-glucose + beta-D-glucose</text>
        <dbReference type="Rhea" id="RHEA:32675"/>
        <dbReference type="ChEBI" id="CHEBI:15377"/>
        <dbReference type="ChEBI" id="CHEBI:15903"/>
        <dbReference type="ChEBI" id="CHEBI:16551"/>
        <dbReference type="ChEBI" id="CHEBI:17925"/>
        <dbReference type="EC" id="3.2.1.28"/>
    </reaction>
</comment>
<dbReference type="GO" id="GO:0005993">
    <property type="term" value="P:trehalose catabolic process"/>
    <property type="evidence" value="ECO:0007669"/>
    <property type="project" value="TreeGrafter"/>
</dbReference>
<dbReference type="Pfam" id="PF01204">
    <property type="entry name" value="Trehalase"/>
    <property type="match status" value="1"/>
</dbReference>
<evidence type="ECO:0000256" key="7">
    <source>
        <dbReference type="ARBA" id="ARBA00030473"/>
    </source>
</evidence>
<dbReference type="InterPro" id="IPR018232">
    <property type="entry name" value="Glyco_hydro_37_CS"/>
</dbReference>
<dbReference type="GO" id="GO:0004555">
    <property type="term" value="F:alpha,alpha-trehalase activity"/>
    <property type="evidence" value="ECO:0007669"/>
    <property type="project" value="UniProtKB-EC"/>
</dbReference>
<dbReference type="OrthoDB" id="3542292at2759"/>
<comment type="similarity">
    <text evidence="2">Belongs to the glycosyl hydrolase 37 family.</text>
</comment>
<evidence type="ECO:0000256" key="1">
    <source>
        <dbReference type="ARBA" id="ARBA00001576"/>
    </source>
</evidence>
<evidence type="ECO:0000256" key="2">
    <source>
        <dbReference type="ARBA" id="ARBA00005615"/>
    </source>
</evidence>
<name>A0A0K2VGX0_LEPSM</name>
<evidence type="ECO:0000256" key="3">
    <source>
        <dbReference type="ARBA" id="ARBA00012757"/>
    </source>
</evidence>
<proteinExistence type="inferred from homology"/>
<dbReference type="InterPro" id="IPR001661">
    <property type="entry name" value="Glyco_hydro_37"/>
</dbReference>
<dbReference type="Gene3D" id="1.50.10.10">
    <property type="match status" value="1"/>
</dbReference>
<keyword evidence="5" id="KW-0378">Hydrolase</keyword>
<organism evidence="9">
    <name type="scientific">Lepeophtheirus salmonis</name>
    <name type="common">Salmon louse</name>
    <name type="synonym">Caligus salmonis</name>
    <dbReference type="NCBI Taxonomy" id="72036"/>
    <lineage>
        <taxon>Eukaryota</taxon>
        <taxon>Metazoa</taxon>
        <taxon>Ecdysozoa</taxon>
        <taxon>Arthropoda</taxon>
        <taxon>Crustacea</taxon>
        <taxon>Multicrustacea</taxon>
        <taxon>Hexanauplia</taxon>
        <taxon>Copepoda</taxon>
        <taxon>Siphonostomatoida</taxon>
        <taxon>Caligidae</taxon>
        <taxon>Lepeophtheirus</taxon>
    </lineage>
</organism>
<evidence type="ECO:0000256" key="5">
    <source>
        <dbReference type="ARBA" id="ARBA00022801"/>
    </source>
</evidence>
<sequence length="201" mass="23733">MDIVHSIQYDESPVCDSPIYCHGELLRTIQMSGLFKDSKTFVDKKLKNAPGKVVKAFDVFLQENSEMTKEKLEKFLEENFDDEGLEIEASPPKDWSQVPPFTVNLKSAKLRGLAKRINRLWMKLNRKIISDVEERQSLYSIIYVPNNFVVPGGRFREFYYWDTYWIIKSLLHCGMTLTVRGMIEWYDSDCTRYDRKLFLYD</sequence>
<protein>
    <recommendedName>
        <fullName evidence="4">Trehalase</fullName>
        <ecNumber evidence="3">3.2.1.28</ecNumber>
    </recommendedName>
    <alternativeName>
        <fullName evidence="7">Alpha,alpha-trehalase</fullName>
    </alternativeName>
    <alternativeName>
        <fullName evidence="8">Alpha,alpha-trehalose glucohydrolase</fullName>
    </alternativeName>
</protein>
<accession>A0A0K2VGX0</accession>
<evidence type="ECO:0000313" key="9">
    <source>
        <dbReference type="EMBL" id="CDW49630.1"/>
    </source>
</evidence>
<evidence type="ECO:0000256" key="8">
    <source>
        <dbReference type="ARBA" id="ARBA00031637"/>
    </source>
</evidence>